<evidence type="ECO:0000313" key="2">
    <source>
        <dbReference type="EMBL" id="KAK8046477.1"/>
    </source>
</evidence>
<sequence length="222" mass="25431">MYDTLSYNWGSSKDTSTIYVNEQPVQDSVNLHDSLLGVRHARKTVSLWADALCIDQSNESEKSQQVAMMGQVHRHGRQTWISLGLPDEDWANGKWSPSPIADKNVGWLKRFVRGIWRLFWNHLVLRRSRLSRLGVTHVSDAVRLLESLEAKKLDGKYEKDAEMAKSMLTWLATREYWTRVWVMQEVALSDKDPICLFGQHRIPLLSLDSALPNWRNGGGSSP</sequence>
<feature type="domain" description="Heterokaryon incompatibility" evidence="1">
    <location>
        <begin position="2"/>
        <end position="185"/>
    </location>
</feature>
<dbReference type="InterPro" id="IPR052895">
    <property type="entry name" value="HetReg/Transcr_Mod"/>
</dbReference>
<gene>
    <name evidence="2" type="ORF">PG996_014541</name>
</gene>
<comment type="caution">
    <text evidence="2">The sequence shown here is derived from an EMBL/GenBank/DDBJ whole genome shotgun (WGS) entry which is preliminary data.</text>
</comment>
<evidence type="ECO:0000313" key="3">
    <source>
        <dbReference type="Proteomes" id="UP001446871"/>
    </source>
</evidence>
<dbReference type="Proteomes" id="UP001446871">
    <property type="component" value="Unassembled WGS sequence"/>
</dbReference>
<dbReference type="InterPro" id="IPR010730">
    <property type="entry name" value="HET"/>
</dbReference>
<proteinExistence type="predicted"/>
<evidence type="ECO:0000259" key="1">
    <source>
        <dbReference type="Pfam" id="PF06985"/>
    </source>
</evidence>
<organism evidence="2 3">
    <name type="scientific">Apiospora saccharicola</name>
    <dbReference type="NCBI Taxonomy" id="335842"/>
    <lineage>
        <taxon>Eukaryota</taxon>
        <taxon>Fungi</taxon>
        <taxon>Dikarya</taxon>
        <taxon>Ascomycota</taxon>
        <taxon>Pezizomycotina</taxon>
        <taxon>Sordariomycetes</taxon>
        <taxon>Xylariomycetidae</taxon>
        <taxon>Amphisphaeriales</taxon>
        <taxon>Apiosporaceae</taxon>
        <taxon>Apiospora</taxon>
    </lineage>
</organism>
<keyword evidence="3" id="KW-1185">Reference proteome</keyword>
<name>A0ABR1TJC3_9PEZI</name>
<protein>
    <recommendedName>
        <fullName evidence="1">Heterokaryon incompatibility domain-containing protein</fullName>
    </recommendedName>
</protein>
<dbReference type="Pfam" id="PF06985">
    <property type="entry name" value="HET"/>
    <property type="match status" value="1"/>
</dbReference>
<dbReference type="PANTHER" id="PTHR24148">
    <property type="entry name" value="ANKYRIN REPEAT DOMAIN-CONTAINING PROTEIN 39 HOMOLOG-RELATED"/>
    <property type="match status" value="1"/>
</dbReference>
<dbReference type="PANTHER" id="PTHR24148:SF64">
    <property type="entry name" value="HETEROKARYON INCOMPATIBILITY DOMAIN-CONTAINING PROTEIN"/>
    <property type="match status" value="1"/>
</dbReference>
<accession>A0ABR1TJC3</accession>
<reference evidence="2 3" key="1">
    <citation type="submission" date="2023-01" db="EMBL/GenBank/DDBJ databases">
        <title>Analysis of 21 Apiospora genomes using comparative genomics revels a genus with tremendous synthesis potential of carbohydrate active enzymes and secondary metabolites.</title>
        <authorList>
            <person name="Sorensen T."/>
        </authorList>
    </citation>
    <scope>NUCLEOTIDE SEQUENCE [LARGE SCALE GENOMIC DNA]</scope>
    <source>
        <strain evidence="2 3">CBS 83171</strain>
    </source>
</reference>
<dbReference type="EMBL" id="JAQQWM010000009">
    <property type="protein sequence ID" value="KAK8046477.1"/>
    <property type="molecule type" value="Genomic_DNA"/>
</dbReference>